<name>A0A0C3IXG4_PISTI</name>
<evidence type="ECO:0000313" key="2">
    <source>
        <dbReference type="Proteomes" id="UP000054217"/>
    </source>
</evidence>
<accession>A0A0C3IXG4</accession>
<protein>
    <submittedName>
        <fullName evidence="1">Uncharacterized protein</fullName>
    </submittedName>
</protein>
<evidence type="ECO:0000313" key="1">
    <source>
        <dbReference type="EMBL" id="KIO01543.1"/>
    </source>
</evidence>
<keyword evidence="2" id="KW-1185">Reference proteome</keyword>
<gene>
    <name evidence="1" type="ORF">M404DRAFT_726965</name>
</gene>
<sequence>MTMLLRVGGMGSDEMDYRLGRVVQGQLRRVRRIPLELRQQPSRIREDTRCARSTEATPRGLDGPRFSFCLDAYYPQLRRSREYEVPSYETSTLLCAQQHRRPPRQALPFFPASRGYAVDNRHPDSCV</sequence>
<dbReference type="AlphaFoldDB" id="A0A0C3IXG4"/>
<reference evidence="1 2" key="1">
    <citation type="submission" date="2014-04" db="EMBL/GenBank/DDBJ databases">
        <authorList>
            <consortium name="DOE Joint Genome Institute"/>
            <person name="Kuo A."/>
            <person name="Kohler A."/>
            <person name="Costa M.D."/>
            <person name="Nagy L.G."/>
            <person name="Floudas D."/>
            <person name="Copeland A."/>
            <person name="Barry K.W."/>
            <person name="Cichocki N."/>
            <person name="Veneault-Fourrey C."/>
            <person name="LaButti K."/>
            <person name="Lindquist E.A."/>
            <person name="Lipzen A."/>
            <person name="Lundell T."/>
            <person name="Morin E."/>
            <person name="Murat C."/>
            <person name="Sun H."/>
            <person name="Tunlid A."/>
            <person name="Henrissat B."/>
            <person name="Grigoriev I.V."/>
            <person name="Hibbett D.S."/>
            <person name="Martin F."/>
            <person name="Nordberg H.P."/>
            <person name="Cantor M.N."/>
            <person name="Hua S.X."/>
        </authorList>
    </citation>
    <scope>NUCLEOTIDE SEQUENCE [LARGE SCALE GENOMIC DNA]</scope>
    <source>
        <strain evidence="1 2">Marx 270</strain>
    </source>
</reference>
<organism evidence="1 2">
    <name type="scientific">Pisolithus tinctorius Marx 270</name>
    <dbReference type="NCBI Taxonomy" id="870435"/>
    <lineage>
        <taxon>Eukaryota</taxon>
        <taxon>Fungi</taxon>
        <taxon>Dikarya</taxon>
        <taxon>Basidiomycota</taxon>
        <taxon>Agaricomycotina</taxon>
        <taxon>Agaricomycetes</taxon>
        <taxon>Agaricomycetidae</taxon>
        <taxon>Boletales</taxon>
        <taxon>Sclerodermatineae</taxon>
        <taxon>Pisolithaceae</taxon>
        <taxon>Pisolithus</taxon>
    </lineage>
</organism>
<dbReference type="InParanoid" id="A0A0C3IXG4"/>
<dbReference type="Proteomes" id="UP000054217">
    <property type="component" value="Unassembled WGS sequence"/>
</dbReference>
<reference evidence="2" key="2">
    <citation type="submission" date="2015-01" db="EMBL/GenBank/DDBJ databases">
        <title>Evolutionary Origins and Diversification of the Mycorrhizal Mutualists.</title>
        <authorList>
            <consortium name="DOE Joint Genome Institute"/>
            <consortium name="Mycorrhizal Genomics Consortium"/>
            <person name="Kohler A."/>
            <person name="Kuo A."/>
            <person name="Nagy L.G."/>
            <person name="Floudas D."/>
            <person name="Copeland A."/>
            <person name="Barry K.W."/>
            <person name="Cichocki N."/>
            <person name="Veneault-Fourrey C."/>
            <person name="LaButti K."/>
            <person name="Lindquist E.A."/>
            <person name="Lipzen A."/>
            <person name="Lundell T."/>
            <person name="Morin E."/>
            <person name="Murat C."/>
            <person name="Riley R."/>
            <person name="Ohm R."/>
            <person name="Sun H."/>
            <person name="Tunlid A."/>
            <person name="Henrissat B."/>
            <person name="Grigoriev I.V."/>
            <person name="Hibbett D.S."/>
            <person name="Martin F."/>
        </authorList>
    </citation>
    <scope>NUCLEOTIDE SEQUENCE [LARGE SCALE GENOMIC DNA]</scope>
    <source>
        <strain evidence="2">Marx 270</strain>
    </source>
</reference>
<proteinExistence type="predicted"/>
<dbReference type="EMBL" id="KN831987">
    <property type="protein sequence ID" value="KIO01543.1"/>
    <property type="molecule type" value="Genomic_DNA"/>
</dbReference>
<dbReference type="HOGENOM" id="CLU_1971423_0_0_1"/>